<dbReference type="AlphaFoldDB" id="A0A915MH12"/>
<evidence type="ECO:0000259" key="3">
    <source>
        <dbReference type="Pfam" id="PF22898"/>
    </source>
</evidence>
<organism evidence="4 5">
    <name type="scientific">Meloidogyne javanica</name>
    <name type="common">Root-knot nematode worm</name>
    <dbReference type="NCBI Taxonomy" id="6303"/>
    <lineage>
        <taxon>Eukaryota</taxon>
        <taxon>Metazoa</taxon>
        <taxon>Ecdysozoa</taxon>
        <taxon>Nematoda</taxon>
        <taxon>Chromadorea</taxon>
        <taxon>Rhabditida</taxon>
        <taxon>Tylenchina</taxon>
        <taxon>Tylenchomorpha</taxon>
        <taxon>Tylenchoidea</taxon>
        <taxon>Meloidogynidae</taxon>
        <taxon>Meloidogyninae</taxon>
        <taxon>Meloidogyne</taxon>
        <taxon>Meloidogyne incognita group</taxon>
    </lineage>
</organism>
<accession>A0A915MH12</accession>
<proteinExistence type="predicted"/>
<dbReference type="InterPro" id="IPR055075">
    <property type="entry name" value="NOMO-like_N"/>
</dbReference>
<reference evidence="5" key="1">
    <citation type="submission" date="2022-11" db="UniProtKB">
        <authorList>
            <consortium name="WormBaseParasite"/>
        </authorList>
    </citation>
    <scope>IDENTIFICATION</scope>
</reference>
<feature type="domain" description="NOMO-like N-terminal beta-sandwich" evidence="3">
    <location>
        <begin position="28"/>
        <end position="109"/>
    </location>
</feature>
<dbReference type="PANTHER" id="PTHR23303:SF14">
    <property type="entry name" value="BOS COMPLEX SUBUNIT NOMO1-RELATED"/>
    <property type="match status" value="1"/>
</dbReference>
<dbReference type="InterPro" id="IPR051417">
    <property type="entry name" value="SDr/BOS_complex"/>
</dbReference>
<dbReference type="Proteomes" id="UP000887561">
    <property type="component" value="Unplaced"/>
</dbReference>
<dbReference type="WBParaSite" id="scaffold35969_cov266.g22926">
    <property type="protein sequence ID" value="scaffold35969_cov266.g22926"/>
    <property type="gene ID" value="scaffold35969_cov266.g22926"/>
</dbReference>
<evidence type="ECO:0000256" key="1">
    <source>
        <dbReference type="ARBA" id="ARBA00022729"/>
    </source>
</evidence>
<feature type="domain" description="NOMO-like N-terminal beta-sandwich" evidence="3">
    <location>
        <begin position="406"/>
        <end position="485"/>
    </location>
</feature>
<name>A0A915MH12_MELJA</name>
<evidence type="ECO:0000256" key="2">
    <source>
        <dbReference type="SAM" id="SignalP"/>
    </source>
</evidence>
<dbReference type="Pfam" id="PF22898">
    <property type="entry name" value="NOMO1-like_1st"/>
    <property type="match status" value="2"/>
</dbReference>
<feature type="chain" id="PRO_5037824719" evidence="2">
    <location>
        <begin position="22"/>
        <end position="969"/>
    </location>
</feature>
<keyword evidence="1 2" id="KW-0732">Signal</keyword>
<evidence type="ECO:0000313" key="4">
    <source>
        <dbReference type="Proteomes" id="UP000887561"/>
    </source>
</evidence>
<dbReference type="GO" id="GO:0005789">
    <property type="term" value="C:endoplasmic reticulum membrane"/>
    <property type="evidence" value="ECO:0007669"/>
    <property type="project" value="TreeGrafter"/>
</dbReference>
<dbReference type="InterPro" id="IPR013784">
    <property type="entry name" value="Carb-bd-like_fold"/>
</dbReference>
<dbReference type="PANTHER" id="PTHR23303">
    <property type="entry name" value="CARBOXYPEPTIDASE REGULATORY REGION-CONTAINING"/>
    <property type="match status" value="1"/>
</dbReference>
<sequence length="969" mass="109346">MFYLLKLYLFLFLIFLQQCSANVIECEGFVKSAVQINLSDIKVKLFTSQGNLKYEAECNPQNGYFLIPIYNKGKYLVEIDAADGYVFEPELYEIEIGNNGGCSEELNFNLAGLKISGKILDGEDSSLVLGLFKQEDGELVENTIIDKKGKYNFVAWPGILYFFEYEGKYVISPFSGSTKCLNQDKMEIEVGTTPLTIKPDLQIEGYSLEVNVVDEKGDPFLSTNVVLQSDKQIKFENLPLSAEQPITFNEGQNWFYKFNTNSSGSTLINCLPPGKYVVNAEQKVLNYVEAVFDRKSIVMKSTTANKVTISVKTFNIDGIVLTSQQIPFKHVAIYLNGKFKTMSGRDGKFMLISANILPNQIEIDLKRGPIFNLLFVNQTKFLTTDEKGLLTENMKDSFADVICCEGFVKSAFKINLSDIKIKLFNSEDDLIYTSTCNSESGYFLIPIFNKGKYLVKIFAPDGYVFEHKLHRVEIGNNGGCSEELNFTLTGLEISGRILNGEDSSLVLGLFKQEDGELVGKTIVDKDGNYNFVACPGVYFISLVSGSTQCLSQGQAKIEVGTTPMKIKPDLRIEGLSLVVNVVDERGDPYLLANVILQADNQINFENLPLSAEQPITINEGQKWFYKFDTNYGSTLINCLSPGKYIINAKQKVLDYIEANFDEKFVEMSSRIIEVTVSVKSINLSGYILTGKQARLENVTIKLDGKFKTMTDKEGKFFVSNVSPGMHVLAVEKEHFEFNELNFDPISKLLLSPSKVEIHLKEEPILDLKFTQHKSKISGTINCLKKCGKISIKLFDEHGEIVDEFVDTKGEYYFSDVLPSKYTVKIFDEQNFLWVESEKNIILEGDDIKDLDFIQKAYFLEIKSSKSALLKYWPDKTENPKIEEFQLKEGENKIYFKEENKYYFSIESCYEFKVEGIDGQNSFNIPSNIPLILTAISSSVSAFVQTDVEDNTLGMNLRSYLANLVFFASR</sequence>
<keyword evidence="4" id="KW-1185">Reference proteome</keyword>
<evidence type="ECO:0000313" key="5">
    <source>
        <dbReference type="WBParaSite" id="scaffold35969_cov266.g22926"/>
    </source>
</evidence>
<protein>
    <submittedName>
        <fullName evidence="5">Nodal modulator 1</fullName>
    </submittedName>
</protein>
<dbReference type="SUPFAM" id="SSF49452">
    <property type="entry name" value="Starch-binding domain-like"/>
    <property type="match status" value="1"/>
</dbReference>
<feature type="signal peptide" evidence="2">
    <location>
        <begin position="1"/>
        <end position="21"/>
    </location>
</feature>
<dbReference type="GO" id="GO:0030246">
    <property type="term" value="F:carbohydrate binding"/>
    <property type="evidence" value="ECO:0007669"/>
    <property type="project" value="InterPro"/>
</dbReference>